<dbReference type="PROSITE" id="PS50928">
    <property type="entry name" value="ABC_TM1"/>
    <property type="match status" value="1"/>
</dbReference>
<dbReference type="RefSeq" id="WP_111432449.1">
    <property type="nucleotide sequence ID" value="NZ_JACIGG010000001.1"/>
</dbReference>
<keyword evidence="11" id="KW-1185">Reference proteome</keyword>
<dbReference type="PANTHER" id="PTHR42929:SF1">
    <property type="entry name" value="INNER MEMBRANE ABC TRANSPORTER PERMEASE PROTEIN YDCU-RELATED"/>
    <property type="match status" value="1"/>
</dbReference>
<evidence type="ECO:0000313" key="10">
    <source>
        <dbReference type="EMBL" id="RAI30194.1"/>
    </source>
</evidence>
<keyword evidence="5 8" id="KW-0812">Transmembrane</keyword>
<dbReference type="PANTHER" id="PTHR42929">
    <property type="entry name" value="INNER MEMBRANE ABC TRANSPORTER PERMEASE PROTEIN YDCU-RELATED-RELATED"/>
    <property type="match status" value="1"/>
</dbReference>
<feature type="transmembrane region" description="Helical" evidence="8">
    <location>
        <begin position="12"/>
        <end position="39"/>
    </location>
</feature>
<dbReference type="SUPFAM" id="SSF161098">
    <property type="entry name" value="MetI-like"/>
    <property type="match status" value="1"/>
</dbReference>
<keyword evidence="7 8" id="KW-0472">Membrane</keyword>
<dbReference type="GO" id="GO:0055085">
    <property type="term" value="P:transmembrane transport"/>
    <property type="evidence" value="ECO:0007669"/>
    <property type="project" value="InterPro"/>
</dbReference>
<organism evidence="10 11">
    <name type="scientific">Rhodobium orientis</name>
    <dbReference type="NCBI Taxonomy" id="34017"/>
    <lineage>
        <taxon>Bacteria</taxon>
        <taxon>Pseudomonadati</taxon>
        <taxon>Pseudomonadota</taxon>
        <taxon>Alphaproteobacteria</taxon>
        <taxon>Hyphomicrobiales</taxon>
        <taxon>Rhodobiaceae</taxon>
        <taxon>Rhodobium</taxon>
    </lineage>
</organism>
<evidence type="ECO:0000313" key="11">
    <source>
        <dbReference type="Proteomes" id="UP000249299"/>
    </source>
</evidence>
<evidence type="ECO:0000259" key="9">
    <source>
        <dbReference type="PROSITE" id="PS50928"/>
    </source>
</evidence>
<evidence type="ECO:0000256" key="6">
    <source>
        <dbReference type="ARBA" id="ARBA00022989"/>
    </source>
</evidence>
<feature type="transmembrane region" description="Helical" evidence="8">
    <location>
        <begin position="155"/>
        <end position="177"/>
    </location>
</feature>
<evidence type="ECO:0000256" key="8">
    <source>
        <dbReference type="RuleBase" id="RU363032"/>
    </source>
</evidence>
<comment type="similarity">
    <text evidence="2">Belongs to the binding-protein-dependent transport system permease family. CysTW subfamily.</text>
</comment>
<dbReference type="EMBL" id="NPEV01000001">
    <property type="protein sequence ID" value="RAI30194.1"/>
    <property type="molecule type" value="Genomic_DNA"/>
</dbReference>
<dbReference type="Proteomes" id="UP000249299">
    <property type="component" value="Unassembled WGS sequence"/>
</dbReference>
<dbReference type="Pfam" id="PF00528">
    <property type="entry name" value="BPD_transp_1"/>
    <property type="match status" value="1"/>
</dbReference>
<comment type="caution">
    <text evidence="10">The sequence shown here is derived from an EMBL/GenBank/DDBJ whole genome shotgun (WGS) entry which is preliminary data.</text>
</comment>
<feature type="domain" description="ABC transmembrane type-1" evidence="9">
    <location>
        <begin position="67"/>
        <end position="274"/>
    </location>
</feature>
<keyword evidence="4" id="KW-1003">Cell membrane</keyword>
<dbReference type="CDD" id="cd06261">
    <property type="entry name" value="TM_PBP2"/>
    <property type="match status" value="1"/>
</dbReference>
<dbReference type="Gene3D" id="1.10.3720.10">
    <property type="entry name" value="MetI-like"/>
    <property type="match status" value="1"/>
</dbReference>
<evidence type="ECO:0000256" key="1">
    <source>
        <dbReference type="ARBA" id="ARBA00004651"/>
    </source>
</evidence>
<evidence type="ECO:0000256" key="5">
    <source>
        <dbReference type="ARBA" id="ARBA00022692"/>
    </source>
</evidence>
<feature type="transmembrane region" description="Helical" evidence="8">
    <location>
        <begin position="198"/>
        <end position="223"/>
    </location>
</feature>
<keyword evidence="3 8" id="KW-0813">Transport</keyword>
<dbReference type="OrthoDB" id="9807047at2"/>
<dbReference type="GO" id="GO:0005886">
    <property type="term" value="C:plasma membrane"/>
    <property type="evidence" value="ECO:0007669"/>
    <property type="project" value="UniProtKB-SubCell"/>
</dbReference>
<sequence length="291" mass="32259">MKSIRFDALLRVLVLGLPLLLVAILILGPLGIMVAVSFWKKTGFAMVPDVTWHAYATFLSGVRIEVFWRSLWVAVSSTVLMLLIAYPLAYIVAKKVRPTLVGVTLFLFSVPFLVNFIIRTFSWSDILGRSGFVNSALMGLGLTDAPLDWLLYSDFAVYLGLVTAYMPFMIFPIWLSLSGTDKRYEQASWVLGEGRLMTFWRVTLPLSLPGVFAAAIFGFVGAFGEFAVSVILGGTGYQLLGNSIISSLNVINYPLASAMSTFAVLVMLILLVAWFFFFDLRLFLGKIMGRQ</sequence>
<evidence type="ECO:0000256" key="4">
    <source>
        <dbReference type="ARBA" id="ARBA00022475"/>
    </source>
</evidence>
<dbReference type="AlphaFoldDB" id="A0A327JX90"/>
<evidence type="ECO:0000256" key="7">
    <source>
        <dbReference type="ARBA" id="ARBA00023136"/>
    </source>
</evidence>
<feature type="transmembrane region" description="Helical" evidence="8">
    <location>
        <begin position="100"/>
        <end position="118"/>
    </location>
</feature>
<dbReference type="InterPro" id="IPR000515">
    <property type="entry name" value="MetI-like"/>
</dbReference>
<reference evidence="10 11" key="1">
    <citation type="submission" date="2017-07" db="EMBL/GenBank/DDBJ databases">
        <title>Draft Genome Sequences of Select Purple Nonsulfur Bacteria.</title>
        <authorList>
            <person name="Lasarre B."/>
            <person name="Mckinlay J.B."/>
        </authorList>
    </citation>
    <scope>NUCLEOTIDE SEQUENCE [LARGE SCALE GENOMIC DNA]</scope>
    <source>
        <strain evidence="10 11">DSM 11290</strain>
    </source>
</reference>
<keyword evidence="6 8" id="KW-1133">Transmembrane helix</keyword>
<gene>
    <name evidence="10" type="ORF">CH339_01325</name>
</gene>
<evidence type="ECO:0000256" key="3">
    <source>
        <dbReference type="ARBA" id="ARBA00022448"/>
    </source>
</evidence>
<proteinExistence type="inferred from homology"/>
<comment type="subcellular location">
    <subcellularLocation>
        <location evidence="1 8">Cell membrane</location>
        <topology evidence="1 8">Multi-pass membrane protein</topology>
    </subcellularLocation>
</comment>
<feature type="transmembrane region" description="Helical" evidence="8">
    <location>
        <begin position="262"/>
        <end position="284"/>
    </location>
</feature>
<name>A0A327JX90_9HYPH</name>
<accession>A0A327JX90</accession>
<protein>
    <recommendedName>
        <fullName evidence="9">ABC transmembrane type-1 domain-containing protein</fullName>
    </recommendedName>
</protein>
<dbReference type="InterPro" id="IPR035906">
    <property type="entry name" value="MetI-like_sf"/>
</dbReference>
<feature type="transmembrane region" description="Helical" evidence="8">
    <location>
        <begin position="71"/>
        <end position="93"/>
    </location>
</feature>
<evidence type="ECO:0000256" key="2">
    <source>
        <dbReference type="ARBA" id="ARBA00007069"/>
    </source>
</evidence>